<feature type="signal peptide" evidence="1">
    <location>
        <begin position="1"/>
        <end position="23"/>
    </location>
</feature>
<accession>A0A9D4Z1M1</accession>
<feature type="domain" description="EGF-like" evidence="2">
    <location>
        <begin position="302"/>
        <end position="334"/>
    </location>
</feature>
<proteinExistence type="predicted"/>
<evidence type="ECO:0000256" key="1">
    <source>
        <dbReference type="SAM" id="SignalP"/>
    </source>
</evidence>
<sequence>MTCTRGLCLALATALLAAVAVQGATDCSSFLCSTCNEPTGRCTRCIGGYFLDGDGFCTKCADPLCDQCEANGICTQCVEFDYSSSGDTQLVYQDPSGTCRTCTATSNGGCAACDSTGTCAQCKLGFFLNSTAGCTPCADRLCERCTGARGKKCLSCKKVWFGPDDYEEPSRPVYVNATGQCAICTDHSYKNGCQACNSDGKRCSSCLEGYRLDELTGKCSACKDVLCARCSADLSSCLECMTAPPWAESDWDYGPIFKNAQGKCTECVKHNRGHGCTECNQQGQCIKCVGPESFLRNGSCAPCNALTDRCTRCTKTGACKACEDGWAVQGGKCVRCTDPLCSACSSPGRCTLCKTVLDESARNSPTLYLDTKGRCRQNAKECIETLPGGLCRTCQNGYRKVGERCVKCPRYDQCVRCTDAVTGCQKCSPDGSRCIRCLGMPGHDKKCRKCADPNCYCDADYRKCEGCRYGAIGTSLQFDAATKTCKECPEGCGACNRNGCSYCNDGYVRVDKICKRCKDPLCGACDAGTQTKCSQCKYTGDDDVTIYQDKAGVCRLCDMKGCMECRRDGWCKSCQYGYTLEAGKCSI</sequence>
<feature type="domain" description="EGF-like" evidence="2">
    <location>
        <begin position="26"/>
        <end position="58"/>
    </location>
</feature>
<feature type="domain" description="EGF-like" evidence="2">
    <location>
        <begin position="101"/>
        <end position="135"/>
    </location>
</feature>
<dbReference type="SMART" id="SM00181">
    <property type="entry name" value="EGF"/>
    <property type="match status" value="6"/>
</dbReference>
<gene>
    <name evidence="3" type="ORF">D9Q98_006169</name>
</gene>
<feature type="chain" id="PRO_5039667189" description="EGF-like domain-containing protein" evidence="1">
    <location>
        <begin position="24"/>
        <end position="587"/>
    </location>
</feature>
<feature type="domain" description="EGF-like" evidence="2">
    <location>
        <begin position="183"/>
        <end position="220"/>
    </location>
</feature>
<keyword evidence="4" id="KW-1185">Reference proteome</keyword>
<organism evidence="3 4">
    <name type="scientific">Chlorella vulgaris</name>
    <name type="common">Green alga</name>
    <dbReference type="NCBI Taxonomy" id="3077"/>
    <lineage>
        <taxon>Eukaryota</taxon>
        <taxon>Viridiplantae</taxon>
        <taxon>Chlorophyta</taxon>
        <taxon>core chlorophytes</taxon>
        <taxon>Trebouxiophyceae</taxon>
        <taxon>Chlorellales</taxon>
        <taxon>Chlorellaceae</taxon>
        <taxon>Chlorella clade</taxon>
        <taxon>Chlorella</taxon>
    </lineage>
</organism>
<dbReference type="InterPro" id="IPR006212">
    <property type="entry name" value="Furin_repeat"/>
</dbReference>
<evidence type="ECO:0000259" key="2">
    <source>
        <dbReference type="SMART" id="SM00181"/>
    </source>
</evidence>
<feature type="domain" description="EGF-like" evidence="2">
    <location>
        <begin position="556"/>
        <end position="586"/>
    </location>
</feature>
<dbReference type="InterPro" id="IPR053215">
    <property type="entry name" value="TKL_Ser/Thr_kinase"/>
</dbReference>
<dbReference type="OrthoDB" id="515847at2759"/>
<dbReference type="InterPro" id="IPR000742">
    <property type="entry name" value="EGF"/>
</dbReference>
<protein>
    <recommendedName>
        <fullName evidence="2">EGF-like domain-containing protein</fullName>
    </recommendedName>
</protein>
<keyword evidence="1" id="KW-0732">Signal</keyword>
<dbReference type="PANTHER" id="PTHR45756:SF1">
    <property type="entry name" value="PROTEIN KINASE DOMAIN CONTAINING PROTEIN"/>
    <property type="match status" value="1"/>
</dbReference>
<name>A0A9D4Z1M1_CHLVU</name>
<reference evidence="3" key="2">
    <citation type="submission" date="2020-11" db="EMBL/GenBank/DDBJ databases">
        <authorList>
            <person name="Cecchin M."/>
            <person name="Marcolungo L."/>
            <person name="Rossato M."/>
            <person name="Girolomoni L."/>
            <person name="Cosentino E."/>
            <person name="Cuine S."/>
            <person name="Li-Beisson Y."/>
            <person name="Delledonne M."/>
            <person name="Ballottari M."/>
        </authorList>
    </citation>
    <scope>NUCLEOTIDE SEQUENCE</scope>
    <source>
        <strain evidence="3">211/11P</strain>
        <tissue evidence="3">Whole cell</tissue>
    </source>
</reference>
<dbReference type="PANTHER" id="PTHR45756">
    <property type="entry name" value="PALMITOYLTRANSFERASE"/>
    <property type="match status" value="1"/>
</dbReference>
<evidence type="ECO:0000313" key="4">
    <source>
        <dbReference type="Proteomes" id="UP001055712"/>
    </source>
</evidence>
<dbReference type="InterPro" id="IPR009030">
    <property type="entry name" value="Growth_fac_rcpt_cys_sf"/>
</dbReference>
<feature type="domain" description="EGF-like" evidence="2">
    <location>
        <begin position="352"/>
        <end position="406"/>
    </location>
</feature>
<dbReference type="Proteomes" id="UP001055712">
    <property type="component" value="Unassembled WGS sequence"/>
</dbReference>
<reference evidence="3" key="1">
    <citation type="journal article" date="2019" name="Plant J.">
        <title>Chlorella vulgaris genome assembly and annotation reveals the molecular basis for metabolic acclimation to high light conditions.</title>
        <authorList>
            <person name="Cecchin M."/>
            <person name="Marcolungo L."/>
            <person name="Rossato M."/>
            <person name="Girolomoni L."/>
            <person name="Cosentino E."/>
            <person name="Cuine S."/>
            <person name="Li-Beisson Y."/>
            <person name="Delledonne M."/>
            <person name="Ballottari M."/>
        </authorList>
    </citation>
    <scope>NUCLEOTIDE SEQUENCE</scope>
    <source>
        <strain evidence="3">211/11P</strain>
    </source>
</reference>
<dbReference type="EMBL" id="SIDB01000002">
    <property type="protein sequence ID" value="KAI3436757.1"/>
    <property type="molecule type" value="Genomic_DNA"/>
</dbReference>
<dbReference type="AlphaFoldDB" id="A0A9D4Z1M1"/>
<comment type="caution">
    <text evidence="3">The sequence shown here is derived from an EMBL/GenBank/DDBJ whole genome shotgun (WGS) entry which is preliminary data.</text>
</comment>
<dbReference type="SUPFAM" id="SSF57184">
    <property type="entry name" value="Growth factor receptor domain"/>
    <property type="match status" value="2"/>
</dbReference>
<dbReference type="SMART" id="SM00261">
    <property type="entry name" value="FU"/>
    <property type="match status" value="5"/>
</dbReference>
<evidence type="ECO:0000313" key="3">
    <source>
        <dbReference type="EMBL" id="KAI3436757.1"/>
    </source>
</evidence>